<reference evidence="2" key="1">
    <citation type="submission" date="2017-06" db="EMBL/GenBank/DDBJ databases">
        <title>Complete genome sequence of Capnocytophaga sp. KCOM 1579 (=ChDC OS43) isolated from a human refractory periapical abscess lesion.</title>
        <authorList>
            <person name="Kook J.-K."/>
            <person name="Park S.-N."/>
            <person name="Lim Y.K."/>
            <person name="Roh H."/>
        </authorList>
    </citation>
    <scope>NUCLEOTIDE SEQUENCE [LARGE SCALE GENOMIC DNA]</scope>
    <source>
        <strain evidence="2">ChDC OS43</strain>
    </source>
</reference>
<gene>
    <name evidence="1" type="ORF">CBG49_11275</name>
</gene>
<name>A0A1Z4BQT5_9FLAO</name>
<protein>
    <submittedName>
        <fullName evidence="1">Uncharacterized protein</fullName>
    </submittedName>
</protein>
<accession>A0A1Z4BQT5</accession>
<proteinExistence type="predicted"/>
<dbReference type="KEGG" id="capn:CBG49_11275"/>
<dbReference type="EMBL" id="CP022022">
    <property type="protein sequence ID" value="ASF43609.1"/>
    <property type="molecule type" value="Genomic_DNA"/>
</dbReference>
<organism evidence="1 2">
    <name type="scientific">Capnocytophaga endodontalis</name>
    <dbReference type="NCBI Taxonomy" id="2708117"/>
    <lineage>
        <taxon>Bacteria</taxon>
        <taxon>Pseudomonadati</taxon>
        <taxon>Bacteroidota</taxon>
        <taxon>Flavobacteriia</taxon>
        <taxon>Flavobacteriales</taxon>
        <taxon>Flavobacteriaceae</taxon>
        <taxon>Capnocytophaga</taxon>
    </lineage>
</organism>
<evidence type="ECO:0000313" key="1">
    <source>
        <dbReference type="EMBL" id="ASF43609.1"/>
    </source>
</evidence>
<dbReference type="RefSeq" id="WP_088594548.1">
    <property type="nucleotide sequence ID" value="NZ_CP022022.1"/>
</dbReference>
<dbReference type="Proteomes" id="UP000197007">
    <property type="component" value="Chromosome"/>
</dbReference>
<dbReference type="AlphaFoldDB" id="A0A1Z4BQT5"/>
<evidence type="ECO:0000313" key="2">
    <source>
        <dbReference type="Proteomes" id="UP000197007"/>
    </source>
</evidence>
<keyword evidence="2" id="KW-1185">Reference proteome</keyword>
<sequence>MNINIEDFSLTNFISSVETIPFDYAGVEGIADCLGYYIICFKERNSDILSAISFEDILLYEGLTEIANHILQTLCIPIRFGDDSLLAESTLGQPFCIDEKLFADRKIWYYYINEGKGLLSVGINSVDKVMSLEIITHPTIIKERKETLSIS</sequence>